<keyword evidence="2" id="KW-1185">Reference proteome</keyword>
<protein>
    <submittedName>
        <fullName evidence="1">Uncharacterized protein</fullName>
    </submittedName>
</protein>
<proteinExistence type="predicted"/>
<gene>
    <name evidence="1" type="ORF">SI8410_02003404</name>
</gene>
<evidence type="ECO:0000313" key="2">
    <source>
        <dbReference type="Proteomes" id="UP000663760"/>
    </source>
</evidence>
<reference evidence="1" key="1">
    <citation type="submission" date="2020-02" db="EMBL/GenBank/DDBJ databases">
        <authorList>
            <person name="Scholz U."/>
            <person name="Mascher M."/>
            <person name="Fiebig A."/>
        </authorList>
    </citation>
    <scope>NUCLEOTIDE SEQUENCE</scope>
</reference>
<dbReference type="Proteomes" id="UP000663760">
    <property type="component" value="Chromosome 2"/>
</dbReference>
<accession>A0A7I8K6H9</accession>
<name>A0A7I8K6H9_SPIIN</name>
<evidence type="ECO:0000313" key="1">
    <source>
        <dbReference type="EMBL" id="CAA7392255.1"/>
    </source>
</evidence>
<dbReference type="EMBL" id="LR746265">
    <property type="protein sequence ID" value="CAA7392255.1"/>
    <property type="molecule type" value="Genomic_DNA"/>
</dbReference>
<organism evidence="1 2">
    <name type="scientific">Spirodela intermedia</name>
    <name type="common">Intermediate duckweed</name>
    <dbReference type="NCBI Taxonomy" id="51605"/>
    <lineage>
        <taxon>Eukaryota</taxon>
        <taxon>Viridiplantae</taxon>
        <taxon>Streptophyta</taxon>
        <taxon>Embryophyta</taxon>
        <taxon>Tracheophyta</taxon>
        <taxon>Spermatophyta</taxon>
        <taxon>Magnoliopsida</taxon>
        <taxon>Liliopsida</taxon>
        <taxon>Araceae</taxon>
        <taxon>Lemnoideae</taxon>
        <taxon>Spirodela</taxon>
    </lineage>
</organism>
<sequence>MWKGSDAHVSPIGLSLAAQALTHNSAFGWPPVTWKGSGAHVPTSSVHAVRAPTRSYSPTTLPTRLRARLVGGNLKNNNNK</sequence>
<dbReference type="AlphaFoldDB" id="A0A7I8K6H9"/>